<keyword evidence="1" id="KW-1133">Transmembrane helix</keyword>
<evidence type="ECO:0000313" key="2">
    <source>
        <dbReference type="EMBL" id="MEU8131962.1"/>
    </source>
</evidence>
<protein>
    <submittedName>
        <fullName evidence="2">Uncharacterized protein</fullName>
    </submittedName>
</protein>
<reference evidence="2 3" key="1">
    <citation type="submission" date="2024-06" db="EMBL/GenBank/DDBJ databases">
        <title>The Natural Products Discovery Center: Release of the First 8490 Sequenced Strains for Exploring Actinobacteria Biosynthetic Diversity.</title>
        <authorList>
            <person name="Kalkreuter E."/>
            <person name="Kautsar S.A."/>
            <person name="Yang D."/>
            <person name="Bader C.D."/>
            <person name="Teijaro C.N."/>
            <person name="Fluegel L."/>
            <person name="Davis C.M."/>
            <person name="Simpson J.R."/>
            <person name="Lauterbach L."/>
            <person name="Steele A.D."/>
            <person name="Gui C."/>
            <person name="Meng S."/>
            <person name="Li G."/>
            <person name="Viehrig K."/>
            <person name="Ye F."/>
            <person name="Su P."/>
            <person name="Kiefer A.F."/>
            <person name="Nichols A."/>
            <person name="Cepeda A.J."/>
            <person name="Yan W."/>
            <person name="Fan B."/>
            <person name="Jiang Y."/>
            <person name="Adhikari A."/>
            <person name="Zheng C.-J."/>
            <person name="Schuster L."/>
            <person name="Cowan T.M."/>
            <person name="Smanski M.J."/>
            <person name="Chevrette M.G."/>
            <person name="De Carvalho L.P.S."/>
            <person name="Shen B."/>
        </authorList>
    </citation>
    <scope>NUCLEOTIDE SEQUENCE [LARGE SCALE GENOMIC DNA]</scope>
    <source>
        <strain evidence="2 3">NPDC048946</strain>
    </source>
</reference>
<sequence length="93" mass="9973">MADSPWRKTIRESTVKNRVSTVNWAAKSIIHSELLTALILGAACVAAVILHLRGNASKGEWVGIAIALPWVLAAVRHRRICRPCPHGVKGGGS</sequence>
<dbReference type="EMBL" id="JBEZFP010000001">
    <property type="protein sequence ID" value="MEU8131962.1"/>
    <property type="molecule type" value="Genomic_DNA"/>
</dbReference>
<organism evidence="2 3">
    <name type="scientific">Streptodolium elevatio</name>
    <dbReference type="NCBI Taxonomy" id="3157996"/>
    <lineage>
        <taxon>Bacteria</taxon>
        <taxon>Bacillati</taxon>
        <taxon>Actinomycetota</taxon>
        <taxon>Actinomycetes</taxon>
        <taxon>Kitasatosporales</taxon>
        <taxon>Streptomycetaceae</taxon>
        <taxon>Streptodolium</taxon>
    </lineage>
</organism>
<feature type="transmembrane region" description="Helical" evidence="1">
    <location>
        <begin position="34"/>
        <end position="52"/>
    </location>
</feature>
<evidence type="ECO:0000256" key="1">
    <source>
        <dbReference type="SAM" id="Phobius"/>
    </source>
</evidence>
<dbReference type="Proteomes" id="UP001551482">
    <property type="component" value="Unassembled WGS sequence"/>
</dbReference>
<gene>
    <name evidence="2" type="ORF">AB0C36_00475</name>
</gene>
<proteinExistence type="predicted"/>
<keyword evidence="1" id="KW-0472">Membrane</keyword>
<feature type="transmembrane region" description="Helical" evidence="1">
    <location>
        <begin position="58"/>
        <end position="75"/>
    </location>
</feature>
<keyword evidence="1" id="KW-0812">Transmembrane</keyword>
<dbReference type="RefSeq" id="WP_358347012.1">
    <property type="nucleotide sequence ID" value="NZ_JBEZFP010000001.1"/>
</dbReference>
<name>A0ABV3D9P7_9ACTN</name>
<evidence type="ECO:0000313" key="3">
    <source>
        <dbReference type="Proteomes" id="UP001551482"/>
    </source>
</evidence>
<keyword evidence="3" id="KW-1185">Reference proteome</keyword>
<accession>A0ABV3D9P7</accession>
<comment type="caution">
    <text evidence="2">The sequence shown here is derived from an EMBL/GenBank/DDBJ whole genome shotgun (WGS) entry which is preliminary data.</text>
</comment>